<proteinExistence type="predicted"/>
<dbReference type="Gene3D" id="2.60.120.10">
    <property type="entry name" value="Jelly Rolls"/>
    <property type="match status" value="1"/>
</dbReference>
<gene>
    <name evidence="1" type="ORF">LENED_008692</name>
</gene>
<name>A0A1Q3EHT4_LENED</name>
<dbReference type="AlphaFoldDB" id="A0A1Q3EHT4"/>
<dbReference type="InterPro" id="IPR014710">
    <property type="entry name" value="RmlC-like_jellyroll"/>
</dbReference>
<protein>
    <submittedName>
        <fullName evidence="1">Yippee-type zinc-binding protein</fullName>
    </submittedName>
</protein>
<evidence type="ECO:0000313" key="2">
    <source>
        <dbReference type="Proteomes" id="UP000188533"/>
    </source>
</evidence>
<keyword evidence="2" id="KW-1185">Reference proteome</keyword>
<reference evidence="1 2" key="2">
    <citation type="submission" date="2017-02" db="EMBL/GenBank/DDBJ databases">
        <title>A genome survey and senescence transcriptome analysis in Lentinula edodes.</title>
        <authorList>
            <person name="Sakamoto Y."/>
            <person name="Nakade K."/>
            <person name="Sato S."/>
            <person name="Yoshida Y."/>
            <person name="Miyazaki K."/>
            <person name="Natsume S."/>
            <person name="Konno N."/>
        </authorList>
    </citation>
    <scope>NUCLEOTIDE SEQUENCE [LARGE SCALE GENOMIC DNA]</scope>
    <source>
        <strain evidence="1 2">NBRC 111202</strain>
    </source>
</reference>
<accession>A0A1Q3EHT4</accession>
<reference evidence="1 2" key="1">
    <citation type="submission" date="2016-08" db="EMBL/GenBank/DDBJ databases">
        <authorList>
            <consortium name="Lentinula edodes genome sequencing consortium"/>
            <person name="Sakamoto Y."/>
            <person name="Nakade K."/>
            <person name="Sato S."/>
            <person name="Yoshida Y."/>
            <person name="Miyazaki K."/>
            <person name="Natsume S."/>
            <person name="Konno N."/>
        </authorList>
    </citation>
    <scope>NUCLEOTIDE SEQUENCE [LARGE SCALE GENOMIC DNA]</scope>
    <source>
        <strain evidence="1 2">NBRC 111202</strain>
    </source>
</reference>
<dbReference type="InterPro" id="IPR011051">
    <property type="entry name" value="RmlC_Cupin_sf"/>
</dbReference>
<organism evidence="1 2">
    <name type="scientific">Lentinula edodes</name>
    <name type="common">Shiitake mushroom</name>
    <name type="synonym">Lentinus edodes</name>
    <dbReference type="NCBI Taxonomy" id="5353"/>
    <lineage>
        <taxon>Eukaryota</taxon>
        <taxon>Fungi</taxon>
        <taxon>Dikarya</taxon>
        <taxon>Basidiomycota</taxon>
        <taxon>Agaricomycotina</taxon>
        <taxon>Agaricomycetes</taxon>
        <taxon>Agaricomycetidae</taxon>
        <taxon>Agaricales</taxon>
        <taxon>Marasmiineae</taxon>
        <taxon>Omphalotaceae</taxon>
        <taxon>Lentinula</taxon>
    </lineage>
</organism>
<dbReference type="EMBL" id="BDGU01000347">
    <property type="protein sequence ID" value="GAW06746.1"/>
    <property type="molecule type" value="Genomic_DNA"/>
</dbReference>
<comment type="caution">
    <text evidence="1">The sequence shown here is derived from an EMBL/GenBank/DDBJ whole genome shotgun (WGS) entry which is preliminary data.</text>
</comment>
<dbReference type="SUPFAM" id="SSF51182">
    <property type="entry name" value="RmlC-like cupins"/>
    <property type="match status" value="1"/>
</dbReference>
<sequence>MQQKEFTSLPPRPKLNSSAEEAYPWYSVGSGIWEYPLNSSNSLDSPTGTTSITSGERSVIQWCEPNVQWPLDNFVITHDYIEEVIFLEGGLKDLTLQQEWGPGAYAYRLPDMKHGPYRAGENGCLEFVKCITRGSGSDVRILIISC</sequence>
<dbReference type="Proteomes" id="UP000188533">
    <property type="component" value="Unassembled WGS sequence"/>
</dbReference>
<evidence type="ECO:0000313" key="1">
    <source>
        <dbReference type="EMBL" id="GAW06746.1"/>
    </source>
</evidence>